<proteinExistence type="predicted"/>
<sequence length="172" mass="19414">MVREHTWEYLAWLESRLAADGCDPRREDWAGTPVLTGRRADFRISWLATSLHLFTFAAAVPEITAPAVESFTRQALDRARKRKGGLPLGAQTGVAVFPVLVGERVEPAALRWAGRGQRARFARMARPVVADAGRRRVAFFRGRPFVGRLYASHLVEKGERWFRAPGWEWESG</sequence>
<dbReference type="AlphaFoldDB" id="A0A2M8LTU9"/>
<comment type="caution">
    <text evidence="1">The sequence shown here is derived from an EMBL/GenBank/DDBJ whole genome shotgun (WGS) entry which is preliminary data.</text>
</comment>
<evidence type="ECO:0000313" key="1">
    <source>
        <dbReference type="EMBL" id="PJE95349.1"/>
    </source>
</evidence>
<name>A0A2M8LTU9_9ACTN</name>
<gene>
    <name evidence="1" type="ORF">CUT44_23990</name>
</gene>
<accession>A0A2M8LTU9</accession>
<keyword evidence="2" id="KW-1185">Reference proteome</keyword>
<dbReference type="Proteomes" id="UP000230407">
    <property type="component" value="Unassembled WGS sequence"/>
</dbReference>
<protein>
    <submittedName>
        <fullName evidence="1">Levansucrase</fullName>
    </submittedName>
</protein>
<organism evidence="1 2">
    <name type="scientific">Streptomyces carminius</name>
    <dbReference type="NCBI Taxonomy" id="2665496"/>
    <lineage>
        <taxon>Bacteria</taxon>
        <taxon>Bacillati</taxon>
        <taxon>Actinomycetota</taxon>
        <taxon>Actinomycetes</taxon>
        <taxon>Kitasatosporales</taxon>
        <taxon>Streptomycetaceae</taxon>
        <taxon>Streptomyces</taxon>
    </lineage>
</organism>
<reference evidence="1 2" key="1">
    <citation type="submission" date="2017-11" db="EMBL/GenBank/DDBJ databases">
        <title>Streptomyces carmine sp. nov., a novel actinomycete isolated from Sophora alopecuroides in Xinjiang, China.</title>
        <authorList>
            <person name="Wang Y."/>
            <person name="Luo X."/>
            <person name="Wan C."/>
            <person name="Zhang L."/>
        </authorList>
    </citation>
    <scope>NUCLEOTIDE SEQUENCE [LARGE SCALE GENOMIC DNA]</scope>
    <source>
        <strain evidence="1 2">TRM SA0054</strain>
    </source>
</reference>
<dbReference type="EMBL" id="PGGW01000066">
    <property type="protein sequence ID" value="PJE95349.1"/>
    <property type="molecule type" value="Genomic_DNA"/>
</dbReference>
<evidence type="ECO:0000313" key="2">
    <source>
        <dbReference type="Proteomes" id="UP000230407"/>
    </source>
</evidence>